<feature type="binding site" evidence="5">
    <location>
        <begin position="112"/>
        <end position="115"/>
    </location>
    <ligand>
        <name>(6S)-5,6,7,8-tetrahydrofolate</name>
        <dbReference type="ChEBI" id="CHEBI:57453"/>
    </ligand>
</feature>
<dbReference type="AlphaFoldDB" id="A0A4Q0XMU6"/>
<keyword evidence="3 5" id="KW-0808">Transferase</keyword>
<comment type="function">
    <text evidence="5">Attaches a formyl group to the free amino group of methionyl-tRNA(fMet). The formyl group appears to play a dual role in the initiator identity of N-formylmethionyl-tRNA by promoting its recognition by IF2 and preventing the misappropriation of this tRNA by the elongation apparatus.</text>
</comment>
<dbReference type="GO" id="GO:0005829">
    <property type="term" value="C:cytosol"/>
    <property type="evidence" value="ECO:0007669"/>
    <property type="project" value="TreeGrafter"/>
</dbReference>
<accession>A0A4Q0XMU6</accession>
<evidence type="ECO:0000256" key="4">
    <source>
        <dbReference type="ARBA" id="ARBA00022917"/>
    </source>
</evidence>
<comment type="similarity">
    <text evidence="1 5">Belongs to the Fmt family.</text>
</comment>
<feature type="domain" description="Formyl transferase C-terminal" evidence="7">
    <location>
        <begin position="204"/>
        <end position="297"/>
    </location>
</feature>
<dbReference type="InterPro" id="IPR044135">
    <property type="entry name" value="Met-tRNA-FMT_C"/>
</dbReference>
<keyword evidence="4 5" id="KW-0648">Protein biosynthesis</keyword>
<dbReference type="CDD" id="cd08704">
    <property type="entry name" value="Met_tRNA_FMT_C"/>
    <property type="match status" value="1"/>
</dbReference>
<evidence type="ECO:0000256" key="3">
    <source>
        <dbReference type="ARBA" id="ARBA00022679"/>
    </source>
</evidence>
<evidence type="ECO:0000259" key="7">
    <source>
        <dbReference type="Pfam" id="PF02911"/>
    </source>
</evidence>
<gene>
    <name evidence="5" type="primary">fmt</name>
    <name evidence="8" type="ORF">CRV04_11375</name>
</gene>
<reference evidence="8 9" key="1">
    <citation type="submission" date="2017-10" db="EMBL/GenBank/DDBJ databases">
        <title>Genomics of the genus Arcobacter.</title>
        <authorList>
            <person name="Perez-Cataluna A."/>
            <person name="Figueras M.J."/>
        </authorList>
    </citation>
    <scope>NUCLEOTIDE SEQUENCE [LARGE SCALE GENOMIC DNA]</scope>
    <source>
        <strain evidence="8 9">CECT 8987</strain>
    </source>
</reference>
<dbReference type="SUPFAM" id="SSF53328">
    <property type="entry name" value="Formyltransferase"/>
    <property type="match status" value="1"/>
</dbReference>
<dbReference type="Pfam" id="PF00551">
    <property type="entry name" value="Formyl_trans_N"/>
    <property type="match status" value="1"/>
</dbReference>
<dbReference type="PANTHER" id="PTHR11138">
    <property type="entry name" value="METHIONYL-TRNA FORMYLTRANSFERASE"/>
    <property type="match status" value="1"/>
</dbReference>
<dbReference type="NCBIfam" id="TIGR00460">
    <property type="entry name" value="fmt"/>
    <property type="match status" value="1"/>
</dbReference>
<organism evidence="8 9">
    <name type="scientific">Candidatus Marinarcus aquaticus</name>
    <dbReference type="NCBI Taxonomy" id="2044504"/>
    <lineage>
        <taxon>Bacteria</taxon>
        <taxon>Pseudomonadati</taxon>
        <taxon>Campylobacterota</taxon>
        <taxon>Epsilonproteobacteria</taxon>
        <taxon>Campylobacterales</taxon>
        <taxon>Arcobacteraceae</taxon>
        <taxon>Candidatus Marinarcus</taxon>
    </lineage>
</organism>
<dbReference type="SUPFAM" id="SSF50486">
    <property type="entry name" value="FMT C-terminal domain-like"/>
    <property type="match status" value="1"/>
</dbReference>
<dbReference type="PANTHER" id="PTHR11138:SF5">
    <property type="entry name" value="METHIONYL-TRNA FORMYLTRANSFERASE, MITOCHONDRIAL"/>
    <property type="match status" value="1"/>
</dbReference>
<evidence type="ECO:0000256" key="2">
    <source>
        <dbReference type="ARBA" id="ARBA00012261"/>
    </source>
</evidence>
<dbReference type="InterPro" id="IPR036477">
    <property type="entry name" value="Formyl_transf_N_sf"/>
</dbReference>
<dbReference type="Pfam" id="PF02911">
    <property type="entry name" value="Formyl_trans_C"/>
    <property type="match status" value="1"/>
</dbReference>
<dbReference type="InterPro" id="IPR041711">
    <property type="entry name" value="Met-tRNA-FMT_N"/>
</dbReference>
<dbReference type="HAMAP" id="MF_00182">
    <property type="entry name" value="Formyl_trans"/>
    <property type="match status" value="1"/>
</dbReference>
<sequence length="306" mass="34178">MSKRILFMGTPDYATTIFDALINSSYEIVGLFTQPDKPVGRKQVLTPPHIKQYCLDNTLNLPIYQPLKLRHNDEALTQIKALKPDFIIVAAYGQILPKSILDVAPCINLHASLLPKYRGASPIQEALLNDDAFTGVTSMLMEEGLDTGDILGWQYLKITPSMDVIEAFNELSKIAAQLTLNTLDKYETIAPKKQDDTQSSLCKKIKKEYGCVDFTHAKKLVLRYKAYSFWPGIFLESGLKLKEVSLVEEHSHHQEGIILEILEDGIIIGCAQGSIKVKTLQAPSKKPLAATEYLKGARLSIKEFIK</sequence>
<dbReference type="OrthoDB" id="9802815at2"/>
<evidence type="ECO:0000259" key="6">
    <source>
        <dbReference type="Pfam" id="PF00551"/>
    </source>
</evidence>
<dbReference type="InterPro" id="IPR011034">
    <property type="entry name" value="Formyl_transferase-like_C_sf"/>
</dbReference>
<dbReference type="CDD" id="cd08646">
    <property type="entry name" value="FMT_core_Met-tRNA-FMT_N"/>
    <property type="match status" value="1"/>
</dbReference>
<dbReference type="Gene3D" id="3.40.50.12230">
    <property type="match status" value="1"/>
</dbReference>
<keyword evidence="9" id="KW-1185">Reference proteome</keyword>
<evidence type="ECO:0000256" key="5">
    <source>
        <dbReference type="HAMAP-Rule" id="MF_00182"/>
    </source>
</evidence>
<name>A0A4Q0XMU6_9BACT</name>
<dbReference type="InterPro" id="IPR005794">
    <property type="entry name" value="Fmt"/>
</dbReference>
<comment type="catalytic activity">
    <reaction evidence="5">
        <text>L-methionyl-tRNA(fMet) + (6R)-10-formyltetrahydrofolate = N-formyl-L-methionyl-tRNA(fMet) + (6S)-5,6,7,8-tetrahydrofolate + H(+)</text>
        <dbReference type="Rhea" id="RHEA:24380"/>
        <dbReference type="Rhea" id="RHEA-COMP:9952"/>
        <dbReference type="Rhea" id="RHEA-COMP:9953"/>
        <dbReference type="ChEBI" id="CHEBI:15378"/>
        <dbReference type="ChEBI" id="CHEBI:57453"/>
        <dbReference type="ChEBI" id="CHEBI:78530"/>
        <dbReference type="ChEBI" id="CHEBI:78844"/>
        <dbReference type="ChEBI" id="CHEBI:195366"/>
        <dbReference type="EC" id="2.1.2.9"/>
    </reaction>
</comment>
<proteinExistence type="inferred from homology"/>
<comment type="caution">
    <text evidence="8">The sequence shown here is derived from an EMBL/GenBank/DDBJ whole genome shotgun (WGS) entry which is preliminary data.</text>
</comment>
<dbReference type="EC" id="2.1.2.9" evidence="2 5"/>
<dbReference type="Proteomes" id="UP000290657">
    <property type="component" value="Unassembled WGS sequence"/>
</dbReference>
<evidence type="ECO:0000313" key="8">
    <source>
        <dbReference type="EMBL" id="RXJ54628.1"/>
    </source>
</evidence>
<evidence type="ECO:0000313" key="9">
    <source>
        <dbReference type="Proteomes" id="UP000290657"/>
    </source>
</evidence>
<feature type="domain" description="Formyl transferase N-terminal" evidence="6">
    <location>
        <begin position="3"/>
        <end position="168"/>
    </location>
</feature>
<protein>
    <recommendedName>
        <fullName evidence="2 5">Methionyl-tRNA formyltransferase</fullName>
        <ecNumber evidence="2 5">2.1.2.9</ecNumber>
    </recommendedName>
</protein>
<evidence type="ECO:0000256" key="1">
    <source>
        <dbReference type="ARBA" id="ARBA00010699"/>
    </source>
</evidence>
<dbReference type="InterPro" id="IPR002376">
    <property type="entry name" value="Formyl_transf_N"/>
</dbReference>
<dbReference type="RefSeq" id="WP_128996975.1">
    <property type="nucleotide sequence ID" value="NZ_PDKN01000009.1"/>
</dbReference>
<dbReference type="InterPro" id="IPR005793">
    <property type="entry name" value="Formyl_trans_C"/>
</dbReference>
<dbReference type="EMBL" id="PDKN01000009">
    <property type="protein sequence ID" value="RXJ54628.1"/>
    <property type="molecule type" value="Genomic_DNA"/>
</dbReference>
<dbReference type="GO" id="GO:0004479">
    <property type="term" value="F:methionyl-tRNA formyltransferase activity"/>
    <property type="evidence" value="ECO:0007669"/>
    <property type="project" value="UniProtKB-UniRule"/>
</dbReference>